<protein>
    <submittedName>
        <fullName evidence="1">Uncharacterized protein</fullName>
    </submittedName>
</protein>
<dbReference type="Proteomes" id="UP001219297">
    <property type="component" value="Unassembled WGS sequence"/>
</dbReference>
<evidence type="ECO:0000313" key="1">
    <source>
        <dbReference type="EMBL" id="MDE1656987.1"/>
    </source>
</evidence>
<name>A0ABT5VAJ2_9ACTO</name>
<gene>
    <name evidence="1" type="ORF">PWJ81_07885</name>
</gene>
<proteinExistence type="predicted"/>
<reference evidence="1 2" key="1">
    <citation type="submission" date="2023-02" db="EMBL/GenBank/DDBJ databases">
        <title>Defining the Infant Male Urobiome and Moving Towards Mechanisms in Urobiome Research.</title>
        <authorList>
            <person name="Reasoner S."/>
            <person name="Flores V."/>
            <person name="Van Horn G."/>
            <person name="Morales G."/>
            <person name="Peard L."/>
            <person name="Abelson B."/>
            <person name="Manuel C."/>
            <person name="Lee J."/>
            <person name="Baker B."/>
            <person name="Williams T."/>
            <person name="Schmitz J."/>
            <person name="Clayton D."/>
            <person name="Hadjifrangiskou M."/>
        </authorList>
    </citation>
    <scope>NUCLEOTIDE SEQUENCE [LARGE SCALE GENOMIC DNA]</scope>
    <source>
        <strain evidence="1 2">AS1053</strain>
    </source>
</reference>
<keyword evidence="2" id="KW-1185">Reference proteome</keyword>
<organism evidence="1 2">
    <name type="scientific">Actinotignum sanguinis</name>
    <dbReference type="NCBI Taxonomy" id="1445614"/>
    <lineage>
        <taxon>Bacteria</taxon>
        <taxon>Bacillati</taxon>
        <taxon>Actinomycetota</taxon>
        <taxon>Actinomycetes</taxon>
        <taxon>Actinomycetales</taxon>
        <taxon>Actinomycetaceae</taxon>
        <taxon>Actinotignum</taxon>
    </lineage>
</organism>
<accession>A0ABT5VAJ2</accession>
<dbReference type="EMBL" id="JARBHI010000020">
    <property type="protein sequence ID" value="MDE1656987.1"/>
    <property type="molecule type" value="Genomic_DNA"/>
</dbReference>
<sequence length="177" mass="19478">MYFLNPTSQLTTSDVRQAVRNLVIDAGLDEIQARGIPDSAHDLEDTAGKLAHDADVLFDAWAASIISSARQHLANHLTETFDRAKETNMDLAAKSYTAYKECVAREETALECDNHELAADARGDATQAWGKHRWSKGFWCCCETLTNNALPNKLETIPTLAELESPSSEPEEVEGAE</sequence>
<comment type="caution">
    <text evidence="1">The sequence shown here is derived from an EMBL/GenBank/DDBJ whole genome shotgun (WGS) entry which is preliminary data.</text>
</comment>
<dbReference type="RefSeq" id="WP_274758790.1">
    <property type="nucleotide sequence ID" value="NZ_JARBHG010000050.1"/>
</dbReference>
<evidence type="ECO:0000313" key="2">
    <source>
        <dbReference type="Proteomes" id="UP001219297"/>
    </source>
</evidence>